<organism evidence="1 2">
    <name type="scientific">Sinanodonta woodiana</name>
    <name type="common">Chinese pond mussel</name>
    <name type="synonym">Anodonta woodiana</name>
    <dbReference type="NCBI Taxonomy" id="1069815"/>
    <lineage>
        <taxon>Eukaryota</taxon>
        <taxon>Metazoa</taxon>
        <taxon>Spiralia</taxon>
        <taxon>Lophotrochozoa</taxon>
        <taxon>Mollusca</taxon>
        <taxon>Bivalvia</taxon>
        <taxon>Autobranchia</taxon>
        <taxon>Heteroconchia</taxon>
        <taxon>Palaeoheterodonta</taxon>
        <taxon>Unionida</taxon>
        <taxon>Unionoidea</taxon>
        <taxon>Unionidae</taxon>
        <taxon>Unioninae</taxon>
        <taxon>Sinanodonta</taxon>
    </lineage>
</organism>
<protein>
    <submittedName>
        <fullName evidence="1">Uncharacterized protein</fullName>
    </submittedName>
</protein>
<feature type="non-terminal residue" evidence="1">
    <location>
        <position position="1"/>
    </location>
</feature>
<reference evidence="1 2" key="1">
    <citation type="submission" date="2024-11" db="EMBL/GenBank/DDBJ databases">
        <title>Chromosome-level genome assembly of the freshwater bivalve Anodonta woodiana.</title>
        <authorList>
            <person name="Chen X."/>
        </authorList>
    </citation>
    <scope>NUCLEOTIDE SEQUENCE [LARGE SCALE GENOMIC DNA]</scope>
    <source>
        <strain evidence="1">MN2024</strain>
        <tissue evidence="1">Gills</tissue>
    </source>
</reference>
<feature type="non-terminal residue" evidence="1">
    <location>
        <position position="85"/>
    </location>
</feature>
<comment type="caution">
    <text evidence="1">The sequence shown here is derived from an EMBL/GenBank/DDBJ whole genome shotgun (WGS) entry which is preliminary data.</text>
</comment>
<dbReference type="AlphaFoldDB" id="A0ABD3WCP1"/>
<gene>
    <name evidence="1" type="ORF">ACJMK2_038628</name>
</gene>
<sequence length="85" mass="8987">ECYGPGHSAGKRVDFFNVLACSRCCGNELQNAGLSVADMECNTNLCGIKPGAATIRPTTTLTCRSCHNAATLNDCIGHVTCKHNE</sequence>
<evidence type="ECO:0000313" key="1">
    <source>
        <dbReference type="EMBL" id="KAL3870578.1"/>
    </source>
</evidence>
<evidence type="ECO:0000313" key="2">
    <source>
        <dbReference type="Proteomes" id="UP001634394"/>
    </source>
</evidence>
<proteinExistence type="predicted"/>
<accession>A0ABD3WCP1</accession>
<dbReference type="Proteomes" id="UP001634394">
    <property type="component" value="Unassembled WGS sequence"/>
</dbReference>
<keyword evidence="2" id="KW-1185">Reference proteome</keyword>
<name>A0ABD3WCP1_SINWO</name>
<dbReference type="EMBL" id="JBJQND010000007">
    <property type="protein sequence ID" value="KAL3870578.1"/>
    <property type="molecule type" value="Genomic_DNA"/>
</dbReference>